<dbReference type="RefSeq" id="WP_139827902.1">
    <property type="nucleotide sequence ID" value="NZ_FXAW01000001.1"/>
</dbReference>
<name>A0A1X7I0U6_9BACT</name>
<dbReference type="AlphaFoldDB" id="A0A1X7I0U6"/>
<evidence type="ECO:0000313" key="1">
    <source>
        <dbReference type="EMBL" id="SMG07955.1"/>
    </source>
</evidence>
<keyword evidence="2" id="KW-1185">Reference proteome</keyword>
<accession>A0A1X7I0U6</accession>
<evidence type="ECO:0000313" key="2">
    <source>
        <dbReference type="Proteomes" id="UP000193804"/>
    </source>
</evidence>
<dbReference type="OrthoDB" id="9854419at2"/>
<reference evidence="2" key="1">
    <citation type="submission" date="2017-04" db="EMBL/GenBank/DDBJ databases">
        <authorList>
            <person name="Varghese N."/>
            <person name="Submissions S."/>
        </authorList>
    </citation>
    <scope>NUCLEOTIDE SEQUENCE [LARGE SCALE GENOMIC DNA]</scope>
    <source>
        <strain evidence="2">DSM 4125</strain>
    </source>
</reference>
<sequence length="255" mass="29207">MKRNYFIIVLITCFYLVGCSAEDDLIEKENIKIFKKVERYRDGLFFDKVINYDSDNRIESIVANKYMGGAAPFERVVSVAYSESTVSTITDAYDYEDPNDTDTEITYNVSSNDNTIDLISDDVEIEIAHSNGFVDAIITNYGGSYIDTTFLSRDLNQNLIAVTFNNRAVVNRYSNFDTDKKTDPDGIVVEVIHRDILRILGLKLTENNPSTSSQTILEAPSVVKSYTYEYDEEGYITRTYDENLIFYTDTFYIEE</sequence>
<dbReference type="EMBL" id="FXAW01000001">
    <property type="protein sequence ID" value="SMG07955.1"/>
    <property type="molecule type" value="Genomic_DNA"/>
</dbReference>
<protein>
    <submittedName>
        <fullName evidence="1">Uncharacterized protein</fullName>
    </submittedName>
</protein>
<gene>
    <name evidence="1" type="ORF">SAMN05661096_00101</name>
</gene>
<proteinExistence type="predicted"/>
<organism evidence="1 2">
    <name type="scientific">Marivirga sericea</name>
    <dbReference type="NCBI Taxonomy" id="1028"/>
    <lineage>
        <taxon>Bacteria</taxon>
        <taxon>Pseudomonadati</taxon>
        <taxon>Bacteroidota</taxon>
        <taxon>Cytophagia</taxon>
        <taxon>Cytophagales</taxon>
        <taxon>Marivirgaceae</taxon>
        <taxon>Marivirga</taxon>
    </lineage>
</organism>
<dbReference type="Proteomes" id="UP000193804">
    <property type="component" value="Unassembled WGS sequence"/>
</dbReference>